<accession>A0ABT2EGX3</accession>
<dbReference type="Pfam" id="PF10411">
    <property type="entry name" value="DsbC_N"/>
    <property type="match status" value="1"/>
</dbReference>
<dbReference type="InterPro" id="IPR012336">
    <property type="entry name" value="Thioredoxin-like_fold"/>
</dbReference>
<dbReference type="PROSITE" id="PS00194">
    <property type="entry name" value="THIOREDOXIN_1"/>
    <property type="match status" value="1"/>
</dbReference>
<evidence type="ECO:0000256" key="7">
    <source>
        <dbReference type="RuleBase" id="RU364038"/>
    </source>
</evidence>
<keyword evidence="6 7" id="KW-0676">Redox-active center</keyword>
<dbReference type="SUPFAM" id="SSF54423">
    <property type="entry name" value="DsbC/DsbG N-terminal domain-like"/>
    <property type="match status" value="1"/>
</dbReference>
<evidence type="ECO:0000313" key="10">
    <source>
        <dbReference type="EMBL" id="MCS2610858.1"/>
    </source>
</evidence>
<evidence type="ECO:0000256" key="3">
    <source>
        <dbReference type="ARBA" id="ARBA00022729"/>
    </source>
</evidence>
<evidence type="ECO:0000256" key="6">
    <source>
        <dbReference type="ARBA" id="ARBA00023284"/>
    </source>
</evidence>
<comment type="subcellular location">
    <subcellularLocation>
        <location evidence="1 7">Periplasm</location>
    </subcellularLocation>
</comment>
<keyword evidence="4 7" id="KW-0574">Periplasm</keyword>
<evidence type="ECO:0000256" key="5">
    <source>
        <dbReference type="ARBA" id="ARBA00023157"/>
    </source>
</evidence>
<organism evidence="10 11">
    <name type="scientific">Halomonas dongshanensis</name>
    <dbReference type="NCBI Taxonomy" id="2890835"/>
    <lineage>
        <taxon>Bacteria</taxon>
        <taxon>Pseudomonadati</taxon>
        <taxon>Pseudomonadota</taxon>
        <taxon>Gammaproteobacteria</taxon>
        <taxon>Oceanospirillales</taxon>
        <taxon>Halomonadaceae</taxon>
        <taxon>Halomonas</taxon>
    </lineage>
</organism>
<evidence type="ECO:0000256" key="2">
    <source>
        <dbReference type="ARBA" id="ARBA00009813"/>
    </source>
</evidence>
<dbReference type="PANTHER" id="PTHR35272">
    <property type="entry name" value="THIOL:DISULFIDE INTERCHANGE PROTEIN DSBC-RELATED"/>
    <property type="match status" value="1"/>
</dbReference>
<sequence length="268" mass="29281">MPSIIHEVESTMRHRFTLSPSRFPLRRTLTGLALSCSLLPLFAQAQSVEARLADSLSVNGQPMPVKEITATPMQGIYHVQLESGESFYSNAEGSYFLVGDLFENGAEGLVNLSEQAKNQARVEALAAIPESERFVYRGVEEPRATVVVFTDPTCPYCERLHESVPELNERGIAVHYLAFPRAGMNSEAATTIQRAWCADNRSEAMTRAQQRQPLSGSASCDNPVGEQYELGLELGVKGTPAIILPDGQMVPGFVPPERLAAMLGLDDE</sequence>
<comment type="similarity">
    <text evidence="2 7">Belongs to the thioredoxin family. DsbC subfamily.</text>
</comment>
<dbReference type="InterPro" id="IPR017937">
    <property type="entry name" value="Thioredoxin_CS"/>
</dbReference>
<comment type="function">
    <text evidence="7">Required for disulfide bond formation in some periplasmic proteins. Acts by transferring its disulfide bond to other proteins and is reduced in the process.</text>
</comment>
<dbReference type="InterPro" id="IPR033954">
    <property type="entry name" value="DiS-bond_Isoase_DsbC/G"/>
</dbReference>
<keyword evidence="5" id="KW-1015">Disulfide bond</keyword>
<feature type="domain" description="Disulphide bond isomerase DsbC/G N-terminal" evidence="8">
    <location>
        <begin position="44"/>
        <end position="106"/>
    </location>
</feature>
<dbReference type="Pfam" id="PF13098">
    <property type="entry name" value="Thioredoxin_2"/>
    <property type="match status" value="1"/>
</dbReference>
<dbReference type="PANTHER" id="PTHR35272:SF3">
    <property type="entry name" value="THIOL:DISULFIDE INTERCHANGE PROTEIN DSBC"/>
    <property type="match status" value="1"/>
</dbReference>
<comment type="caution">
    <text evidence="10">The sequence shown here is derived from an EMBL/GenBank/DDBJ whole genome shotgun (WGS) entry which is preliminary data.</text>
</comment>
<name>A0ABT2EGX3_9GAMM</name>
<evidence type="ECO:0000256" key="1">
    <source>
        <dbReference type="ARBA" id="ARBA00004418"/>
    </source>
</evidence>
<dbReference type="CDD" id="cd03020">
    <property type="entry name" value="DsbA_DsbC_DsbG"/>
    <property type="match status" value="1"/>
</dbReference>
<dbReference type="Gene3D" id="3.40.30.10">
    <property type="entry name" value="Glutaredoxin"/>
    <property type="match status" value="1"/>
</dbReference>
<dbReference type="EMBL" id="JAJISC010000008">
    <property type="protein sequence ID" value="MCS2610858.1"/>
    <property type="molecule type" value="Genomic_DNA"/>
</dbReference>
<gene>
    <name evidence="10" type="ORF">LLY24_16195</name>
</gene>
<evidence type="ECO:0000259" key="8">
    <source>
        <dbReference type="Pfam" id="PF10411"/>
    </source>
</evidence>
<protein>
    <recommendedName>
        <fullName evidence="7">Thiol:disulfide interchange protein</fullName>
    </recommendedName>
</protein>
<dbReference type="InterPro" id="IPR051470">
    <property type="entry name" value="Thiol:disulfide_interchange"/>
</dbReference>
<evidence type="ECO:0000259" key="9">
    <source>
        <dbReference type="Pfam" id="PF13098"/>
    </source>
</evidence>
<dbReference type="InterPro" id="IPR009094">
    <property type="entry name" value="DiS-bond_isomerase_DsbC/G_N_sf"/>
</dbReference>
<dbReference type="Gene3D" id="3.10.450.70">
    <property type="entry name" value="Disulphide bond isomerase, DsbC/G, N-terminal"/>
    <property type="match status" value="1"/>
</dbReference>
<dbReference type="InterPro" id="IPR018950">
    <property type="entry name" value="DiS-bond_isomerase_DsbC/G_N"/>
</dbReference>
<dbReference type="RefSeq" id="WP_259037351.1">
    <property type="nucleotide sequence ID" value="NZ_JAJISC010000008.1"/>
</dbReference>
<dbReference type="SUPFAM" id="SSF52833">
    <property type="entry name" value="Thioredoxin-like"/>
    <property type="match status" value="1"/>
</dbReference>
<keyword evidence="11" id="KW-1185">Reference proteome</keyword>
<evidence type="ECO:0000313" key="11">
    <source>
        <dbReference type="Proteomes" id="UP001165542"/>
    </source>
</evidence>
<feature type="domain" description="Thioredoxin-like fold" evidence="9">
    <location>
        <begin position="143"/>
        <end position="263"/>
    </location>
</feature>
<proteinExistence type="inferred from homology"/>
<keyword evidence="3 7" id="KW-0732">Signal</keyword>
<reference evidence="10" key="1">
    <citation type="submission" date="2021-11" db="EMBL/GenBank/DDBJ databases">
        <title>Halomonas sp., isolated from a coastal aquaculture zone in Dongshan Bay.</title>
        <authorList>
            <person name="Lin W."/>
        </authorList>
    </citation>
    <scope>NUCLEOTIDE SEQUENCE</scope>
    <source>
        <strain evidence="10">Yzlin-01</strain>
    </source>
</reference>
<evidence type="ECO:0000256" key="4">
    <source>
        <dbReference type="ARBA" id="ARBA00022764"/>
    </source>
</evidence>
<dbReference type="InterPro" id="IPR036249">
    <property type="entry name" value="Thioredoxin-like_sf"/>
</dbReference>
<dbReference type="Proteomes" id="UP001165542">
    <property type="component" value="Unassembled WGS sequence"/>
</dbReference>